<dbReference type="SUPFAM" id="SSF48264">
    <property type="entry name" value="Cytochrome P450"/>
    <property type="match status" value="1"/>
</dbReference>
<evidence type="ECO:0000256" key="4">
    <source>
        <dbReference type="ARBA" id="ARBA00022692"/>
    </source>
</evidence>
<dbReference type="AlphaFoldDB" id="A0A8S0QF92"/>
<dbReference type="Gene3D" id="1.10.630.10">
    <property type="entry name" value="Cytochrome P450"/>
    <property type="match status" value="1"/>
</dbReference>
<evidence type="ECO:0000256" key="5">
    <source>
        <dbReference type="ARBA" id="ARBA00022723"/>
    </source>
</evidence>
<comment type="caution">
    <text evidence="14">The sequence shown here is derived from an EMBL/GenBank/DDBJ whole genome shotgun (WGS) entry which is preliminary data.</text>
</comment>
<keyword evidence="8 11" id="KW-0408">Iron</keyword>
<dbReference type="InterPro" id="IPR001128">
    <property type="entry name" value="Cyt_P450"/>
</dbReference>
<dbReference type="PANTHER" id="PTHR47950">
    <property type="entry name" value="CYTOCHROME P450, FAMILY 76, SUBFAMILY C, POLYPEPTIDE 5-RELATED"/>
    <property type="match status" value="1"/>
</dbReference>
<name>A0A8S0QF92_OLEEU</name>
<evidence type="ECO:0000313" key="14">
    <source>
        <dbReference type="EMBL" id="CAA2965988.1"/>
    </source>
</evidence>
<evidence type="ECO:0000256" key="13">
    <source>
        <dbReference type="SAM" id="Phobius"/>
    </source>
</evidence>
<dbReference type="PRINTS" id="PR00385">
    <property type="entry name" value="P450"/>
</dbReference>
<dbReference type="FunFam" id="1.10.630.10:FF:000007">
    <property type="entry name" value="Cytochrome P450 76C4"/>
    <property type="match status" value="1"/>
</dbReference>
<evidence type="ECO:0000313" key="15">
    <source>
        <dbReference type="Proteomes" id="UP000594638"/>
    </source>
</evidence>
<keyword evidence="6 13" id="KW-1133">Transmembrane helix</keyword>
<keyword evidence="9 12" id="KW-0503">Monooxygenase</keyword>
<gene>
    <name evidence="14" type="ORF">OLEA9_A066688</name>
</gene>
<keyword evidence="7 12" id="KW-0560">Oxidoreductase</keyword>
<comment type="similarity">
    <text evidence="2 12">Belongs to the cytochrome P450 family.</text>
</comment>
<keyword evidence="10 13" id="KW-0472">Membrane</keyword>
<protein>
    <submittedName>
        <fullName evidence="14">Ferruginol synthase-like</fullName>
    </submittedName>
</protein>
<sequence>MNHYIKHYFLRLGGKRNAVSMDFLTVSMNFLTFLLLLLSIIWIWILFQTLNSKHKKSGKLPPGPYPFPVIGNMLELGKKPHQSLAKLSKTYGPLIYLKIGRLDVVVVSSPEIAKDVLQKYDQVFSSRSPPSAAMAKEHDKLSMVWLPAENQWRKLRRICKEQMFSTPRLDASWDLRQEKLLILSDYVNQCSVNGRTVKIGEAALITSINLMSATLFSVEFADFNSDSSQEFKDVVWGVMECIGTPNIADYFPVLKYYDPQGILRRNKVYFDKLFAIFDGIIDERLKSRGTSVKNDLLDALLDLNQKLEPELSRDDIKHLLLDLFIAGADTTSSTVEWAMTELLRNPEKIIKVRNELRDVIGMKSIIQESDISRLPYLQAVVKETFRLHPAAPFLVPHKSDDNVEINGYLVPKNAQILVNVWASGRDSNNWLNPDLFMPERFLDIKTDFQGQDFELIPFGAGRRICPGLPLARRMVHLMLATLICNFEWKLEGGLKLEEIDMIERFGLTLQKAIPLEAFPIKL</sequence>
<dbReference type="InterPro" id="IPR002401">
    <property type="entry name" value="Cyt_P450_E_grp-I"/>
</dbReference>
<dbReference type="Proteomes" id="UP000594638">
    <property type="component" value="Unassembled WGS sequence"/>
</dbReference>
<dbReference type="GO" id="GO:0016020">
    <property type="term" value="C:membrane"/>
    <property type="evidence" value="ECO:0007669"/>
    <property type="project" value="UniProtKB-SubCell"/>
</dbReference>
<organism evidence="14 15">
    <name type="scientific">Olea europaea subsp. europaea</name>
    <dbReference type="NCBI Taxonomy" id="158383"/>
    <lineage>
        <taxon>Eukaryota</taxon>
        <taxon>Viridiplantae</taxon>
        <taxon>Streptophyta</taxon>
        <taxon>Embryophyta</taxon>
        <taxon>Tracheophyta</taxon>
        <taxon>Spermatophyta</taxon>
        <taxon>Magnoliopsida</taxon>
        <taxon>eudicotyledons</taxon>
        <taxon>Gunneridae</taxon>
        <taxon>Pentapetalae</taxon>
        <taxon>asterids</taxon>
        <taxon>lamiids</taxon>
        <taxon>Lamiales</taxon>
        <taxon>Oleaceae</taxon>
        <taxon>Oleeae</taxon>
        <taxon>Olea</taxon>
    </lineage>
</organism>
<dbReference type="GO" id="GO:0016705">
    <property type="term" value="F:oxidoreductase activity, acting on paired donors, with incorporation or reduction of molecular oxygen"/>
    <property type="evidence" value="ECO:0007669"/>
    <property type="project" value="InterPro"/>
</dbReference>
<feature type="transmembrane region" description="Helical" evidence="13">
    <location>
        <begin position="21"/>
        <end position="47"/>
    </location>
</feature>
<evidence type="ECO:0000256" key="9">
    <source>
        <dbReference type="ARBA" id="ARBA00023033"/>
    </source>
</evidence>
<dbReference type="GO" id="GO:0004497">
    <property type="term" value="F:monooxygenase activity"/>
    <property type="evidence" value="ECO:0007669"/>
    <property type="project" value="UniProtKB-KW"/>
</dbReference>
<accession>A0A8S0QF92</accession>
<dbReference type="GO" id="GO:0020037">
    <property type="term" value="F:heme binding"/>
    <property type="evidence" value="ECO:0007669"/>
    <property type="project" value="InterPro"/>
</dbReference>
<keyword evidence="15" id="KW-1185">Reference proteome</keyword>
<evidence type="ECO:0000256" key="8">
    <source>
        <dbReference type="ARBA" id="ARBA00023004"/>
    </source>
</evidence>
<evidence type="ECO:0000256" key="11">
    <source>
        <dbReference type="PIRSR" id="PIRSR602401-1"/>
    </source>
</evidence>
<dbReference type="PRINTS" id="PR00463">
    <property type="entry name" value="EP450I"/>
</dbReference>
<dbReference type="PANTHER" id="PTHR47950:SF4">
    <property type="entry name" value="GERANIOL 8-HYDROXYLASE-LIKE"/>
    <property type="match status" value="1"/>
</dbReference>
<reference evidence="14 15" key="1">
    <citation type="submission" date="2019-12" db="EMBL/GenBank/DDBJ databases">
        <authorList>
            <person name="Alioto T."/>
            <person name="Alioto T."/>
            <person name="Gomez Garrido J."/>
        </authorList>
    </citation>
    <scope>NUCLEOTIDE SEQUENCE [LARGE SCALE GENOMIC DNA]</scope>
</reference>
<feature type="binding site" description="axial binding residue" evidence="11">
    <location>
        <position position="465"/>
    </location>
    <ligand>
        <name>heme</name>
        <dbReference type="ChEBI" id="CHEBI:30413"/>
    </ligand>
    <ligandPart>
        <name>Fe</name>
        <dbReference type="ChEBI" id="CHEBI:18248"/>
    </ligandPart>
</feature>
<keyword evidence="4 13" id="KW-0812">Transmembrane</keyword>
<dbReference type="CDD" id="cd11073">
    <property type="entry name" value="CYP76-like"/>
    <property type="match status" value="1"/>
</dbReference>
<evidence type="ECO:0000256" key="6">
    <source>
        <dbReference type="ARBA" id="ARBA00022989"/>
    </source>
</evidence>
<dbReference type="PROSITE" id="PS00086">
    <property type="entry name" value="CYTOCHROME_P450"/>
    <property type="match status" value="1"/>
</dbReference>
<dbReference type="Gramene" id="OE9A066688T1">
    <property type="protein sequence ID" value="OE9A066688C1"/>
    <property type="gene ID" value="OE9A066688"/>
</dbReference>
<comment type="cofactor">
    <cofactor evidence="11">
        <name>heme</name>
        <dbReference type="ChEBI" id="CHEBI:30413"/>
    </cofactor>
</comment>
<evidence type="ECO:0000256" key="10">
    <source>
        <dbReference type="ARBA" id="ARBA00023136"/>
    </source>
</evidence>
<evidence type="ECO:0000256" key="12">
    <source>
        <dbReference type="RuleBase" id="RU000461"/>
    </source>
</evidence>
<dbReference type="InterPro" id="IPR017972">
    <property type="entry name" value="Cyt_P450_CS"/>
</dbReference>
<evidence type="ECO:0000256" key="1">
    <source>
        <dbReference type="ARBA" id="ARBA00004167"/>
    </source>
</evidence>
<dbReference type="InterPro" id="IPR036396">
    <property type="entry name" value="Cyt_P450_sf"/>
</dbReference>
<proteinExistence type="inferred from homology"/>
<dbReference type="EMBL" id="CACTIH010001851">
    <property type="protein sequence ID" value="CAA2965988.1"/>
    <property type="molecule type" value="Genomic_DNA"/>
</dbReference>
<keyword evidence="3 11" id="KW-0349">Heme</keyword>
<dbReference type="OrthoDB" id="2789670at2759"/>
<dbReference type="GO" id="GO:0005506">
    <property type="term" value="F:iron ion binding"/>
    <property type="evidence" value="ECO:0007669"/>
    <property type="project" value="InterPro"/>
</dbReference>
<evidence type="ECO:0000256" key="7">
    <source>
        <dbReference type="ARBA" id="ARBA00023002"/>
    </source>
</evidence>
<evidence type="ECO:0000256" key="2">
    <source>
        <dbReference type="ARBA" id="ARBA00010617"/>
    </source>
</evidence>
<keyword evidence="5 11" id="KW-0479">Metal-binding</keyword>
<dbReference type="Pfam" id="PF00067">
    <property type="entry name" value="p450"/>
    <property type="match status" value="1"/>
</dbReference>
<comment type="subcellular location">
    <subcellularLocation>
        <location evidence="1">Membrane</location>
        <topology evidence="1">Single-pass membrane protein</topology>
    </subcellularLocation>
</comment>
<evidence type="ECO:0000256" key="3">
    <source>
        <dbReference type="ARBA" id="ARBA00022617"/>
    </source>
</evidence>